<dbReference type="SFLD" id="SFLDS00029">
    <property type="entry name" value="Radical_SAM"/>
    <property type="match status" value="1"/>
</dbReference>
<comment type="cofactor">
    <cofactor evidence="1">
        <name>[4Fe-4S] cluster</name>
        <dbReference type="ChEBI" id="CHEBI:49883"/>
    </cofactor>
</comment>
<dbReference type="SMART" id="SM00729">
    <property type="entry name" value="Elp3"/>
    <property type="match status" value="1"/>
</dbReference>
<dbReference type="PROSITE" id="PS51332">
    <property type="entry name" value="B12_BINDING"/>
    <property type="match status" value="1"/>
</dbReference>
<proteinExistence type="predicted"/>
<reference evidence="8 11" key="1">
    <citation type="submission" date="2014-07" db="EMBL/GenBank/DDBJ databases">
        <title>Porphyromonadaceae bacterium OUH 308042 = ATCC BAA-2681 = DSM 28342 draft genome.</title>
        <authorList>
            <person name="Sydenham T.V."/>
            <person name="Hasman H."/>
            <person name="Justensen U.S."/>
        </authorList>
    </citation>
    <scope>NUCLEOTIDE SEQUENCE [LARGE SCALE GENOMIC DNA]</scope>
    <source>
        <strain evidence="8 11">OUH 308042</strain>
    </source>
</reference>
<dbReference type="Pfam" id="PF04055">
    <property type="entry name" value="Radical_SAM"/>
    <property type="match status" value="1"/>
</dbReference>
<keyword evidence="2" id="KW-0949">S-adenosyl-L-methionine</keyword>
<dbReference type="Proteomes" id="UP000031937">
    <property type="component" value="Unassembled WGS sequence"/>
</dbReference>
<dbReference type="PANTHER" id="PTHR43409:SF16">
    <property type="entry name" value="SLR0320 PROTEIN"/>
    <property type="match status" value="1"/>
</dbReference>
<evidence type="ECO:0000256" key="1">
    <source>
        <dbReference type="ARBA" id="ARBA00001966"/>
    </source>
</evidence>
<dbReference type="OrthoDB" id="9801424at2"/>
<comment type="caution">
    <text evidence="8">The sequence shown here is derived from an EMBL/GenBank/DDBJ whole genome shotgun (WGS) entry which is preliminary data.</text>
</comment>
<dbReference type="PROSITE" id="PS51918">
    <property type="entry name" value="RADICAL_SAM"/>
    <property type="match status" value="1"/>
</dbReference>
<dbReference type="Proteomes" id="UP000031980">
    <property type="component" value="Unassembled WGS sequence"/>
</dbReference>
<dbReference type="RefSeq" id="WP_041502092.1">
    <property type="nucleotide sequence ID" value="NZ_JPIT01000007.1"/>
</dbReference>
<dbReference type="InterPro" id="IPR058240">
    <property type="entry name" value="rSAM_sf"/>
</dbReference>
<dbReference type="GO" id="GO:0046872">
    <property type="term" value="F:metal ion binding"/>
    <property type="evidence" value="ECO:0007669"/>
    <property type="project" value="UniProtKB-KW"/>
</dbReference>
<dbReference type="Pfam" id="PF13311">
    <property type="entry name" value="DUF4080"/>
    <property type="match status" value="1"/>
</dbReference>
<dbReference type="InterPro" id="IPR025288">
    <property type="entry name" value="DUF4080"/>
</dbReference>
<protein>
    <submittedName>
        <fullName evidence="8">Fe-S osidoreductase</fullName>
    </submittedName>
</protein>
<dbReference type="InterPro" id="IPR006158">
    <property type="entry name" value="Cobalamin-bd"/>
</dbReference>
<keyword evidence="11" id="KW-1185">Reference proteome</keyword>
<dbReference type="Gene3D" id="3.80.30.20">
    <property type="entry name" value="tm_1862 like domain"/>
    <property type="match status" value="1"/>
</dbReference>
<dbReference type="InterPro" id="IPR006638">
    <property type="entry name" value="Elp3/MiaA/NifB-like_rSAM"/>
</dbReference>
<dbReference type="CDD" id="cd01335">
    <property type="entry name" value="Radical_SAM"/>
    <property type="match status" value="1"/>
</dbReference>
<feature type="domain" description="B12-binding" evidence="6">
    <location>
        <begin position="1"/>
        <end position="136"/>
    </location>
</feature>
<dbReference type="SFLD" id="SFLDG01082">
    <property type="entry name" value="B12-binding_domain_containing"/>
    <property type="match status" value="1"/>
</dbReference>
<dbReference type="SUPFAM" id="SSF102114">
    <property type="entry name" value="Radical SAM enzymes"/>
    <property type="match status" value="1"/>
</dbReference>
<evidence type="ECO:0000256" key="3">
    <source>
        <dbReference type="ARBA" id="ARBA00022723"/>
    </source>
</evidence>
<dbReference type="PANTHER" id="PTHR43409">
    <property type="entry name" value="ANAEROBIC MAGNESIUM-PROTOPORPHYRIN IX MONOMETHYL ESTER CYCLASE-RELATED"/>
    <property type="match status" value="1"/>
</dbReference>
<evidence type="ECO:0000256" key="5">
    <source>
        <dbReference type="ARBA" id="ARBA00023014"/>
    </source>
</evidence>
<dbReference type="Pfam" id="PF02310">
    <property type="entry name" value="B12-binding"/>
    <property type="match status" value="1"/>
</dbReference>
<evidence type="ECO:0000259" key="7">
    <source>
        <dbReference type="PROSITE" id="PS51918"/>
    </source>
</evidence>
<evidence type="ECO:0000256" key="2">
    <source>
        <dbReference type="ARBA" id="ARBA00022691"/>
    </source>
</evidence>
<reference evidence="9 10" key="2">
    <citation type="submission" date="2014-07" db="EMBL/GenBank/DDBJ databases">
        <title>Porphyromonadaceae bacterium OUH 334697 = ATCC BAA-2682 = DSM 28341 draft genome.</title>
        <authorList>
            <person name="Sydenham T.V."/>
            <person name="Hasman H."/>
            <person name="Justesen U.S."/>
        </authorList>
    </citation>
    <scope>NUCLEOTIDE SEQUENCE [LARGE SCALE GENOMIC DNA]</scope>
    <source>
        <strain evidence="9 10">OUH 334697</strain>
    </source>
</reference>
<name>A0A0C3MCC0_9PORP</name>
<accession>A0A0C3MCC0</accession>
<evidence type="ECO:0000313" key="8">
    <source>
        <dbReference type="EMBL" id="KIO44078.1"/>
    </source>
</evidence>
<evidence type="ECO:0000256" key="4">
    <source>
        <dbReference type="ARBA" id="ARBA00023004"/>
    </source>
</evidence>
<evidence type="ECO:0000313" key="11">
    <source>
        <dbReference type="Proteomes" id="UP000031980"/>
    </source>
</evidence>
<keyword evidence="4" id="KW-0408">Iron</keyword>
<dbReference type="InterPro" id="IPR023404">
    <property type="entry name" value="rSAM_horseshoe"/>
</dbReference>
<dbReference type="GO" id="GO:0005829">
    <property type="term" value="C:cytosol"/>
    <property type="evidence" value="ECO:0007669"/>
    <property type="project" value="TreeGrafter"/>
</dbReference>
<dbReference type="AlphaFoldDB" id="A0A0C3MCC0"/>
<sequence>MRLLWLDLNSSYAHSSLALPAIHAQQPGTEIDVEWCRVSATINSNVGSVVTEIVGYAPQVLAATAWLFTHEVLRKIIIRVKALLPDCIVILGGPEMLGDNEAYLRTYPFIDCVFRGEGEVGFHEWLAVYKRPDRWEEIIGLCWLNEAGVYRDNGIAKIKAFDSLALPEQSTFFDWTKPFVQLETTRGCFNTCTFCVSGGEKPVRTLPVERIRERLDLIRKRGIRDIRLLDRTFNGSSRRAVELLSLFREYAGKMHFHLEIHPALLSEEVMNLLREMPEDLLHLEAGIQSLREKVLKTCQRIGNIEAALEGLRYLSSLSNLVVHADLIAGLPLYSLREIVEDVRTLVSFGTSEIQLELLKLLPGTVMRERAEEWGIIYSPDPPYEVLQTPVMSVGDLRRARLLSRLIDGFYNALAWQKVIRQLVTDHPCFLEEFLSWLEDQELLEQPLSLEKRGVLLYRFCSGAYPSYLPKIAVAWIAAGIPFTKEPSRRLEAWDSRLPENLEVLEGEWTEVMRLYRLPFETETYWFGFDRSKSQSKPLFIARN</sequence>
<dbReference type="GO" id="GO:0031419">
    <property type="term" value="F:cobalamin binding"/>
    <property type="evidence" value="ECO:0007669"/>
    <property type="project" value="InterPro"/>
</dbReference>
<evidence type="ECO:0000313" key="9">
    <source>
        <dbReference type="EMBL" id="KIO47263.1"/>
    </source>
</evidence>
<dbReference type="GO" id="GO:0003824">
    <property type="term" value="F:catalytic activity"/>
    <property type="evidence" value="ECO:0007669"/>
    <property type="project" value="InterPro"/>
</dbReference>
<dbReference type="InterPro" id="IPR051198">
    <property type="entry name" value="BchE-like"/>
</dbReference>
<dbReference type="EMBL" id="JPIU01000040">
    <property type="protein sequence ID" value="KIO44078.1"/>
    <property type="molecule type" value="Genomic_DNA"/>
</dbReference>
<feature type="domain" description="Radical SAM core" evidence="7">
    <location>
        <begin position="174"/>
        <end position="397"/>
    </location>
</feature>
<dbReference type="Gene3D" id="3.40.50.280">
    <property type="entry name" value="Cobalamin-binding domain"/>
    <property type="match status" value="1"/>
</dbReference>
<evidence type="ECO:0000259" key="6">
    <source>
        <dbReference type="PROSITE" id="PS51332"/>
    </source>
</evidence>
<dbReference type="InterPro" id="IPR007197">
    <property type="entry name" value="rSAM"/>
</dbReference>
<dbReference type="EMBL" id="JPIT01000007">
    <property type="protein sequence ID" value="KIO47263.1"/>
    <property type="molecule type" value="Genomic_DNA"/>
</dbReference>
<evidence type="ECO:0000313" key="10">
    <source>
        <dbReference type="Proteomes" id="UP000031937"/>
    </source>
</evidence>
<keyword evidence="5" id="KW-0411">Iron-sulfur</keyword>
<keyword evidence="3" id="KW-0479">Metal-binding</keyword>
<organism evidence="8 11">
    <name type="scientific">Sanguibacteroides justesenii</name>
    <dbReference type="NCBI Taxonomy" id="1547597"/>
    <lineage>
        <taxon>Bacteria</taxon>
        <taxon>Pseudomonadati</taxon>
        <taxon>Bacteroidota</taxon>
        <taxon>Bacteroidia</taxon>
        <taxon>Bacteroidales</taxon>
        <taxon>Porphyromonadaceae</taxon>
        <taxon>Sanguibacteroides</taxon>
    </lineage>
</organism>
<dbReference type="GO" id="GO:0051536">
    <property type="term" value="F:iron-sulfur cluster binding"/>
    <property type="evidence" value="ECO:0007669"/>
    <property type="project" value="UniProtKB-KW"/>
</dbReference>
<gene>
    <name evidence="8" type="ORF">BA92_11925</name>
    <name evidence="9" type="ORF">IE90_01325</name>
</gene>